<name>A0A6P4J9S9_DROKI</name>
<dbReference type="PANTHER" id="PTHR12388:SF0">
    <property type="entry name" value="MITOCHONDRIAL IMPORT INNER MEMBRANE TRANSLOCASE SUBUNIT TIM16"/>
    <property type="match status" value="1"/>
</dbReference>
<evidence type="ECO:0000313" key="12">
    <source>
        <dbReference type="RefSeq" id="XP_070142378.1"/>
    </source>
</evidence>
<evidence type="ECO:0000256" key="9">
    <source>
        <dbReference type="SAM" id="MobiDB-lite"/>
    </source>
</evidence>
<feature type="region of interest" description="Disordered" evidence="9">
    <location>
        <begin position="109"/>
        <end position="143"/>
    </location>
</feature>
<gene>
    <name evidence="11" type="primary">LOC108080944</name>
    <name evidence="12" type="synonym">blp</name>
</gene>
<keyword evidence="7" id="KW-0496">Mitochondrion</keyword>
<evidence type="ECO:0000256" key="3">
    <source>
        <dbReference type="ARBA" id="ARBA00022448"/>
    </source>
</evidence>
<dbReference type="PANTHER" id="PTHR12388">
    <property type="entry name" value="MITOCHONDRIA ASSOCIATED GRANULOCYTE MACROPHAGE CSF SIGNALING MOLECULE"/>
    <property type="match status" value="1"/>
</dbReference>
<dbReference type="InterPro" id="IPR005341">
    <property type="entry name" value="Tim16"/>
</dbReference>
<evidence type="ECO:0000256" key="8">
    <source>
        <dbReference type="ARBA" id="ARBA00023136"/>
    </source>
</evidence>
<feature type="region of interest" description="Disordered" evidence="9">
    <location>
        <begin position="34"/>
        <end position="55"/>
    </location>
</feature>
<keyword evidence="8" id="KW-0472">Membrane</keyword>
<keyword evidence="5" id="KW-0653">Protein transport</keyword>
<evidence type="ECO:0000256" key="1">
    <source>
        <dbReference type="ARBA" id="ARBA00004443"/>
    </source>
</evidence>
<dbReference type="RefSeq" id="XP_017031338.1">
    <property type="nucleotide sequence ID" value="XM_017175849.1"/>
</dbReference>
<accession>A0A6P4J9S9</accession>
<dbReference type="Proteomes" id="UP001652661">
    <property type="component" value="Chromosome 3R"/>
</dbReference>
<comment type="subcellular location">
    <subcellularLocation>
        <location evidence="1">Mitochondrion inner membrane</location>
        <topology evidence="1">Peripheral membrane protein</topology>
        <orientation evidence="1">Matrix side</orientation>
    </subcellularLocation>
</comment>
<dbReference type="RefSeq" id="XP_070142378.1">
    <property type="nucleotide sequence ID" value="XM_070286277.1"/>
</dbReference>
<proteinExistence type="inferred from homology"/>
<evidence type="ECO:0000256" key="6">
    <source>
        <dbReference type="ARBA" id="ARBA00023010"/>
    </source>
</evidence>
<evidence type="ECO:0000313" key="10">
    <source>
        <dbReference type="Proteomes" id="UP001652661"/>
    </source>
</evidence>
<keyword evidence="3" id="KW-0813">Transport</keyword>
<dbReference type="GO" id="GO:0030150">
    <property type="term" value="P:protein import into mitochondrial matrix"/>
    <property type="evidence" value="ECO:0007669"/>
    <property type="project" value="InterPro"/>
</dbReference>
<evidence type="ECO:0000256" key="7">
    <source>
        <dbReference type="ARBA" id="ARBA00023128"/>
    </source>
</evidence>
<dbReference type="GeneID" id="108080944"/>
<dbReference type="InterPro" id="IPR036869">
    <property type="entry name" value="J_dom_sf"/>
</dbReference>
<evidence type="ECO:0000256" key="2">
    <source>
        <dbReference type="ARBA" id="ARBA00008817"/>
    </source>
</evidence>
<evidence type="ECO:0000313" key="11">
    <source>
        <dbReference type="RefSeq" id="XP_017031338.1"/>
    </source>
</evidence>
<keyword evidence="10" id="KW-1185">Reference proteome</keyword>
<reference evidence="11" key="1">
    <citation type="submission" date="2025-04" db="UniProtKB">
        <authorList>
            <consortium name="RefSeq"/>
        </authorList>
    </citation>
    <scope>IDENTIFICATION</scope>
    <source>
        <strain evidence="12">14028-0561.14</strain>
        <tissue evidence="12">Whole fly</tissue>
    </source>
</reference>
<comment type="similarity">
    <text evidence="2">Belongs to the TIM16/PAM16 family.</text>
</comment>
<dbReference type="Gene3D" id="1.10.287.110">
    <property type="entry name" value="DnaJ domain"/>
    <property type="match status" value="1"/>
</dbReference>
<keyword evidence="6" id="KW-0811">Translocation</keyword>
<dbReference type="GO" id="GO:0005744">
    <property type="term" value="C:TIM23 mitochondrial import inner membrane translocase complex"/>
    <property type="evidence" value="ECO:0007669"/>
    <property type="project" value="InterPro"/>
</dbReference>
<keyword evidence="4" id="KW-0999">Mitochondrion inner membrane</keyword>
<protein>
    <submittedName>
        <fullName evidence="11 12">Mitochondrial import inner membrane translocase subunit Tim16</fullName>
    </submittedName>
</protein>
<dbReference type="AlphaFoldDB" id="A0A6P4J9S9"/>
<evidence type="ECO:0000256" key="5">
    <source>
        <dbReference type="ARBA" id="ARBA00022927"/>
    </source>
</evidence>
<dbReference type="OrthoDB" id="10262892at2759"/>
<sequence>MAKYIAQIIVLGAQAVGRAFTKALRQEIAASQEAARRAGGGKQGEKSAESNLRTGMTLEEAKQILNVEDTKNVEGVVKNYEHLFNVNERSKGGSFYLQSKVFRAKERIDHEIKAQQTPKSKATEAAAEAPEEEVTQSRARQRR</sequence>
<organism evidence="10 11">
    <name type="scientific">Drosophila kikkawai</name>
    <name type="common">Fruit fly</name>
    <dbReference type="NCBI Taxonomy" id="30033"/>
    <lineage>
        <taxon>Eukaryota</taxon>
        <taxon>Metazoa</taxon>
        <taxon>Ecdysozoa</taxon>
        <taxon>Arthropoda</taxon>
        <taxon>Hexapoda</taxon>
        <taxon>Insecta</taxon>
        <taxon>Pterygota</taxon>
        <taxon>Neoptera</taxon>
        <taxon>Endopterygota</taxon>
        <taxon>Diptera</taxon>
        <taxon>Brachycera</taxon>
        <taxon>Muscomorpha</taxon>
        <taxon>Ephydroidea</taxon>
        <taxon>Drosophilidae</taxon>
        <taxon>Drosophila</taxon>
        <taxon>Sophophora</taxon>
    </lineage>
</organism>
<dbReference type="FunFam" id="1.10.287.110:FF:000006">
    <property type="entry name" value="Import inner membrane translocase subunit TIM16"/>
    <property type="match status" value="1"/>
</dbReference>
<dbReference type="OMA" id="AKYLIQI"/>
<dbReference type="Pfam" id="PF03656">
    <property type="entry name" value="Pam16"/>
    <property type="match status" value="1"/>
</dbReference>
<evidence type="ECO:0000256" key="4">
    <source>
        <dbReference type="ARBA" id="ARBA00022792"/>
    </source>
</evidence>